<evidence type="ECO:0000313" key="2">
    <source>
        <dbReference type="EMBL" id="GJD82063.1"/>
    </source>
</evidence>
<keyword evidence="1" id="KW-0472">Membrane</keyword>
<evidence type="ECO:0000313" key="3">
    <source>
        <dbReference type="Proteomes" id="UP001055108"/>
    </source>
</evidence>
<dbReference type="EMBL" id="BPQM01000190">
    <property type="protein sequence ID" value="GJD82063.1"/>
    <property type="molecule type" value="Genomic_DNA"/>
</dbReference>
<feature type="transmembrane region" description="Helical" evidence="1">
    <location>
        <begin position="6"/>
        <end position="30"/>
    </location>
</feature>
<keyword evidence="3" id="KW-1185">Reference proteome</keyword>
<name>A0AA37HYZ2_9HYPH</name>
<sequence>MLTKAFTYAMIGVFSCGLIATIVGSADVLMSVN</sequence>
<dbReference type="Proteomes" id="UP001055108">
    <property type="component" value="Unassembled WGS sequence"/>
</dbReference>
<protein>
    <submittedName>
        <fullName evidence="2">Uncharacterized protein</fullName>
    </submittedName>
</protein>
<comment type="caution">
    <text evidence="2">The sequence shown here is derived from an EMBL/GenBank/DDBJ whole genome shotgun (WGS) entry which is preliminary data.</text>
</comment>
<dbReference type="PROSITE" id="PS51257">
    <property type="entry name" value="PROKAR_LIPOPROTEIN"/>
    <property type="match status" value="1"/>
</dbReference>
<reference evidence="2" key="1">
    <citation type="journal article" date="2016" name="Front. Microbiol.">
        <title>Genome Sequence of the Piezophilic, Mesophilic Sulfate-Reducing Bacterium Desulfovibrio indicus J2T.</title>
        <authorList>
            <person name="Cao J."/>
            <person name="Maignien L."/>
            <person name="Shao Z."/>
            <person name="Alain K."/>
            <person name="Jebbar M."/>
        </authorList>
    </citation>
    <scope>NUCLEOTIDE SEQUENCE</scope>
    <source>
        <strain evidence="2">NBRC 103626</strain>
    </source>
</reference>
<evidence type="ECO:0000256" key="1">
    <source>
        <dbReference type="SAM" id="Phobius"/>
    </source>
</evidence>
<organism evidence="2 3">
    <name type="scientific">Methylobacterium gregans</name>
    <dbReference type="NCBI Taxonomy" id="374424"/>
    <lineage>
        <taxon>Bacteria</taxon>
        <taxon>Pseudomonadati</taxon>
        <taxon>Pseudomonadota</taxon>
        <taxon>Alphaproteobacteria</taxon>
        <taxon>Hyphomicrobiales</taxon>
        <taxon>Methylobacteriaceae</taxon>
        <taxon>Methylobacterium</taxon>
    </lineage>
</organism>
<keyword evidence="1" id="KW-1133">Transmembrane helix</keyword>
<accession>A0AA37HYZ2</accession>
<keyword evidence="1" id="KW-0812">Transmembrane</keyword>
<reference evidence="2" key="2">
    <citation type="submission" date="2021-08" db="EMBL/GenBank/DDBJ databases">
        <authorList>
            <person name="Tani A."/>
            <person name="Ola A."/>
            <person name="Ogura Y."/>
            <person name="Katsura K."/>
            <person name="Hayashi T."/>
        </authorList>
    </citation>
    <scope>NUCLEOTIDE SEQUENCE</scope>
    <source>
        <strain evidence="2">NBRC 103626</strain>
    </source>
</reference>
<gene>
    <name evidence="2" type="ORF">NBEOAGPD_5322</name>
</gene>
<dbReference type="AlphaFoldDB" id="A0AA37HYZ2"/>
<proteinExistence type="predicted"/>